<reference evidence="1 2" key="1">
    <citation type="submission" date="2016-11" db="EMBL/GenBank/DDBJ databases">
        <authorList>
            <person name="Varghese N."/>
            <person name="Submissions S."/>
        </authorList>
    </citation>
    <scope>NUCLEOTIDE SEQUENCE [LARGE SCALE GENOMIC DNA]</scope>
    <source>
        <strain evidence="1 2">DSM 15287</strain>
    </source>
</reference>
<proteinExistence type="predicted"/>
<accession>A0A1M6MV94</accession>
<evidence type="ECO:0008006" key="3">
    <source>
        <dbReference type="Google" id="ProtNLM"/>
    </source>
</evidence>
<dbReference type="RefSeq" id="WP_223191825.1">
    <property type="nucleotide sequence ID" value="NZ_FQZD01000045.1"/>
</dbReference>
<name>A0A1M6MV94_9FIRM</name>
<evidence type="ECO:0000313" key="1">
    <source>
        <dbReference type="EMBL" id="SHJ87299.1"/>
    </source>
</evidence>
<keyword evidence="2" id="KW-1185">Reference proteome</keyword>
<organism evidence="1 2">
    <name type="scientific">Propionispora hippei DSM 15287</name>
    <dbReference type="NCBI Taxonomy" id="1123003"/>
    <lineage>
        <taxon>Bacteria</taxon>
        <taxon>Bacillati</taxon>
        <taxon>Bacillota</taxon>
        <taxon>Negativicutes</taxon>
        <taxon>Selenomonadales</taxon>
        <taxon>Sporomusaceae</taxon>
        <taxon>Propionispora</taxon>
    </lineage>
</organism>
<sequence length="55" mass="6379">MDWLQEKLEIIKSRNLYRRAVSYHAISSTQVENAESTFCLFASNDYLGMTHDPVV</sequence>
<evidence type="ECO:0000313" key="2">
    <source>
        <dbReference type="Proteomes" id="UP000322917"/>
    </source>
</evidence>
<gene>
    <name evidence="1" type="ORF">SAMN02745170_03553</name>
</gene>
<dbReference type="EMBL" id="FQZD01000045">
    <property type="protein sequence ID" value="SHJ87299.1"/>
    <property type="molecule type" value="Genomic_DNA"/>
</dbReference>
<dbReference type="Proteomes" id="UP000322917">
    <property type="component" value="Unassembled WGS sequence"/>
</dbReference>
<protein>
    <recommendedName>
        <fullName evidence="3">8-amino-7-oxononanoate synthase</fullName>
    </recommendedName>
</protein>
<dbReference type="AlphaFoldDB" id="A0A1M6MV94"/>